<keyword evidence="1 4" id="KW-0808">Transferase</keyword>
<dbReference type="Pfam" id="PF00685">
    <property type="entry name" value="Sulfotransfer_1"/>
    <property type="match status" value="1"/>
</dbReference>
<keyword evidence="2" id="KW-0325">Glycoprotein</keyword>
<evidence type="ECO:0000313" key="5">
    <source>
        <dbReference type="Proteomes" id="UP000002384"/>
    </source>
</evidence>
<dbReference type="eggNOG" id="COG2226">
    <property type="taxonomic scope" value="Bacteria"/>
</dbReference>
<dbReference type="EMBL" id="CP001291">
    <property type="protein sequence ID" value="ACK69024.1"/>
    <property type="molecule type" value="Genomic_DNA"/>
</dbReference>
<dbReference type="Proteomes" id="UP000002384">
    <property type="component" value="Chromosome"/>
</dbReference>
<organism evidence="4 5">
    <name type="scientific">Gloeothece citriformis (strain PCC 7424)</name>
    <name type="common">Cyanothece sp. (strain PCC 7424)</name>
    <dbReference type="NCBI Taxonomy" id="65393"/>
    <lineage>
        <taxon>Bacteria</taxon>
        <taxon>Bacillati</taxon>
        <taxon>Cyanobacteriota</taxon>
        <taxon>Cyanophyceae</taxon>
        <taxon>Oscillatoriophycideae</taxon>
        <taxon>Chroococcales</taxon>
        <taxon>Aphanothecaceae</taxon>
        <taxon>Gloeothece</taxon>
        <taxon>Gloeothece citriformis</taxon>
    </lineage>
</organism>
<dbReference type="AlphaFoldDB" id="B7KEJ9"/>
<dbReference type="KEGG" id="cyc:PCC7424_0561"/>
<dbReference type="HOGENOM" id="CLU_017703_1_2_3"/>
<proteinExistence type="predicted"/>
<dbReference type="PANTHER" id="PTHR10605">
    <property type="entry name" value="HEPARAN SULFATE SULFOTRANSFERASE"/>
    <property type="match status" value="1"/>
</dbReference>
<accession>B7KEJ9</accession>
<sequence>MLKKAVKQIVYPIIQSTPDFLIIGTQKGGTTSLYNYLIEHPQIIGNKSWKEIRYYDLAENYNQGFSWYLGQFPSKLKKGNRLTFDASPSYLYFPNIPKLIQQDLGHIKMIAILRNPVDRAYSAWKMYSSFGTNPNVYQNIKKLADKRTFAQAIEQELTNTCQPGIYFYDYVNRGKYVEQIKNYYKYFEQNTLLILTFDELKQNVSLVMNKICEFLNIEPYSQEALKQFKSQKFNVGLKDQENFSSEDEEYKQKLKTYFEPYNQKLYELLGYSCNW</sequence>
<dbReference type="PANTHER" id="PTHR10605:SF56">
    <property type="entry name" value="BIFUNCTIONAL HEPARAN SULFATE N-DEACETYLASE_N-SULFOTRANSFERASE"/>
    <property type="match status" value="1"/>
</dbReference>
<dbReference type="SUPFAM" id="SSF52540">
    <property type="entry name" value="P-loop containing nucleoside triphosphate hydrolases"/>
    <property type="match status" value="1"/>
</dbReference>
<evidence type="ECO:0000256" key="1">
    <source>
        <dbReference type="ARBA" id="ARBA00022679"/>
    </source>
</evidence>
<evidence type="ECO:0000259" key="3">
    <source>
        <dbReference type="Pfam" id="PF00685"/>
    </source>
</evidence>
<dbReference type="InterPro" id="IPR027417">
    <property type="entry name" value="P-loop_NTPase"/>
</dbReference>
<dbReference type="InterPro" id="IPR037359">
    <property type="entry name" value="NST/OST"/>
</dbReference>
<name>B7KEJ9_GLOC7</name>
<dbReference type="InterPro" id="IPR000863">
    <property type="entry name" value="Sulfotransferase_dom"/>
</dbReference>
<dbReference type="STRING" id="65393.PCC7424_0561"/>
<gene>
    <name evidence="4" type="ordered locus">PCC7424_0561</name>
</gene>
<dbReference type="RefSeq" id="WP_012597971.1">
    <property type="nucleotide sequence ID" value="NC_011729.1"/>
</dbReference>
<feature type="domain" description="Sulfotransferase" evidence="3">
    <location>
        <begin position="18"/>
        <end position="235"/>
    </location>
</feature>
<evidence type="ECO:0000313" key="4">
    <source>
        <dbReference type="EMBL" id="ACK69024.1"/>
    </source>
</evidence>
<keyword evidence="5" id="KW-1185">Reference proteome</keyword>
<evidence type="ECO:0000256" key="2">
    <source>
        <dbReference type="ARBA" id="ARBA00023180"/>
    </source>
</evidence>
<reference evidence="5" key="1">
    <citation type="journal article" date="2011" name="MBio">
        <title>Novel metabolic attributes of the genus Cyanothece, comprising a group of unicellular nitrogen-fixing Cyanobacteria.</title>
        <authorList>
            <person name="Bandyopadhyay A."/>
            <person name="Elvitigala T."/>
            <person name="Welsh E."/>
            <person name="Stockel J."/>
            <person name="Liberton M."/>
            <person name="Min H."/>
            <person name="Sherman L.A."/>
            <person name="Pakrasi H.B."/>
        </authorList>
    </citation>
    <scope>NUCLEOTIDE SEQUENCE [LARGE SCALE GENOMIC DNA]</scope>
    <source>
        <strain evidence="5">PCC 7424</strain>
    </source>
</reference>
<dbReference type="OrthoDB" id="9797480at2"/>
<dbReference type="GO" id="GO:0008146">
    <property type="term" value="F:sulfotransferase activity"/>
    <property type="evidence" value="ECO:0007669"/>
    <property type="project" value="InterPro"/>
</dbReference>
<protein>
    <submittedName>
        <fullName evidence="4">Sulfotransferase</fullName>
    </submittedName>
</protein>
<dbReference type="Gene3D" id="3.40.50.300">
    <property type="entry name" value="P-loop containing nucleotide triphosphate hydrolases"/>
    <property type="match status" value="1"/>
</dbReference>